<feature type="compositionally biased region" description="Low complexity" evidence="1">
    <location>
        <begin position="520"/>
        <end position="537"/>
    </location>
</feature>
<dbReference type="Proteomes" id="UP000324800">
    <property type="component" value="Unassembled WGS sequence"/>
</dbReference>
<feature type="compositionally biased region" description="Basic and acidic residues" evidence="1">
    <location>
        <begin position="413"/>
        <end position="422"/>
    </location>
</feature>
<sequence>MMSNVTEYSTPITIVHPNATITMKQSELEFHTPSSLIKNVPSQSTNLTFNSLLSDTFGYIQTPISNTVGARVYQEDYFAQNSNSKKSRRSTSNSSKILTPSVFSFSSPSSLASWIERGLKSDRISNRSGEKKIFTSDLSTELSSILVKHKRTLKDFYENEFDEIKKNQFSEFFSSHSPEIPFISPKQMDRGLKRLIIGLSDSGNKWEQQEITSSARNLHSSQNDEDEKEDEQGSEVVQNNITTPPKRGKGKAIFFEMSEERLKDQLKENNEQIDEQTKETNFHHQTHSHSNQHHRSHSQYHNTHYNPIPSTDTNIGNHEQNHYLQSNFNLPDSSSVSQYGQQLKIQTRSHSRQHSHTRTHNSTYQTSRQSSAHRSHRSKSNRRQQHNNNHIRYDSKSAGEQSMVESTEGAWKSSDKSGDSFSKKIRGRPKGSLGRKKRTLLKKILQVKGQDYNSIDPDTIQDLLDAGIDEIKSESELLSNSFIDTENQEIKEQIKLDIEPQSPKQQTANSNSFQNIAPPEQQVEQQIGQQINQTVKQIDQSEQSKPHKKKRTRPESLLLQDSANYGIPEIMSQINNDPNGSYGIKTPLRSINKIISFFFIFQIFISQEY</sequence>
<proteinExistence type="predicted"/>
<dbReference type="EMBL" id="SNRW01001445">
    <property type="protein sequence ID" value="KAA6396359.1"/>
    <property type="molecule type" value="Genomic_DNA"/>
</dbReference>
<feature type="compositionally biased region" description="Acidic residues" evidence="1">
    <location>
        <begin position="223"/>
        <end position="233"/>
    </location>
</feature>
<dbReference type="AlphaFoldDB" id="A0A5J4WQH2"/>
<feature type="region of interest" description="Disordered" evidence="1">
    <location>
        <begin position="206"/>
        <end position="250"/>
    </location>
</feature>
<feature type="compositionally biased region" description="Basic residues" evidence="1">
    <location>
        <begin position="423"/>
        <end position="434"/>
    </location>
</feature>
<feature type="region of interest" description="Disordered" evidence="1">
    <location>
        <begin position="520"/>
        <end position="558"/>
    </location>
</feature>
<organism evidence="2 3">
    <name type="scientific">Streblomastix strix</name>
    <dbReference type="NCBI Taxonomy" id="222440"/>
    <lineage>
        <taxon>Eukaryota</taxon>
        <taxon>Metamonada</taxon>
        <taxon>Preaxostyla</taxon>
        <taxon>Oxymonadida</taxon>
        <taxon>Streblomastigidae</taxon>
        <taxon>Streblomastix</taxon>
    </lineage>
</organism>
<feature type="compositionally biased region" description="Basic residues" evidence="1">
    <location>
        <begin position="371"/>
        <end position="385"/>
    </location>
</feature>
<protein>
    <submittedName>
        <fullName evidence="2">Uncharacterized protein</fullName>
    </submittedName>
</protein>
<reference evidence="2 3" key="1">
    <citation type="submission" date="2019-03" db="EMBL/GenBank/DDBJ databases">
        <title>Single cell metagenomics reveals metabolic interactions within the superorganism composed of flagellate Streblomastix strix and complex community of Bacteroidetes bacteria on its surface.</title>
        <authorList>
            <person name="Treitli S.C."/>
            <person name="Kolisko M."/>
            <person name="Husnik F."/>
            <person name="Keeling P."/>
            <person name="Hampl V."/>
        </authorList>
    </citation>
    <scope>NUCLEOTIDE SEQUENCE [LARGE SCALE GENOMIC DNA]</scope>
    <source>
        <strain evidence="2">ST1C</strain>
    </source>
</reference>
<evidence type="ECO:0000313" key="3">
    <source>
        <dbReference type="Proteomes" id="UP000324800"/>
    </source>
</evidence>
<feature type="compositionally biased region" description="Polar residues" evidence="1">
    <location>
        <begin position="302"/>
        <end position="345"/>
    </location>
</feature>
<feature type="compositionally biased region" description="Polar residues" evidence="1">
    <location>
        <begin position="206"/>
        <end position="221"/>
    </location>
</feature>
<name>A0A5J4WQH2_9EUKA</name>
<feature type="compositionally biased region" description="Basic residues" evidence="1">
    <location>
        <begin position="347"/>
        <end position="359"/>
    </location>
</feature>
<evidence type="ECO:0000313" key="2">
    <source>
        <dbReference type="EMBL" id="KAA6396359.1"/>
    </source>
</evidence>
<feature type="compositionally biased region" description="Basic residues" evidence="1">
    <location>
        <begin position="284"/>
        <end position="298"/>
    </location>
</feature>
<gene>
    <name evidence="2" type="ORF">EZS28_008115</name>
</gene>
<feature type="compositionally biased region" description="Low complexity" evidence="1">
    <location>
        <begin position="360"/>
        <end position="370"/>
    </location>
</feature>
<comment type="caution">
    <text evidence="2">The sequence shown here is derived from an EMBL/GenBank/DDBJ whole genome shotgun (WGS) entry which is preliminary data.</text>
</comment>
<feature type="region of interest" description="Disordered" evidence="1">
    <location>
        <begin position="275"/>
        <end position="434"/>
    </location>
</feature>
<evidence type="ECO:0000256" key="1">
    <source>
        <dbReference type="SAM" id="MobiDB-lite"/>
    </source>
</evidence>
<accession>A0A5J4WQH2</accession>